<dbReference type="RefSeq" id="WP_131358781.1">
    <property type="nucleotide sequence ID" value="NZ_SJKB01000006.1"/>
</dbReference>
<accession>A0A4R0KW54</accession>
<evidence type="ECO:0000313" key="4">
    <source>
        <dbReference type="Proteomes" id="UP000291144"/>
    </source>
</evidence>
<feature type="domain" description="Enoyl reductase (ER)" evidence="2">
    <location>
        <begin position="11"/>
        <end position="308"/>
    </location>
</feature>
<gene>
    <name evidence="3" type="ORF">E0H73_20575</name>
</gene>
<keyword evidence="1" id="KW-0521">NADP</keyword>
<sequence>MRALVARRLDGPDAVELIETPIPEPGHGQVRIKVAAAAVNPVDLAVSSGGAVQWGVTAARERFGLGWDVAGTIDAAGPGVDLAVGTPVIGLADLLGRPLKTHAEYVVLNADAVAPAPKDLDLIAASTVGLNALTALQALKAMQLTPGKLVLVTGAAGGVGGYAVEIAKHVGLTVIASAAAEDEELVRRLGADHFVSRAEDLTAAVQAIVPAGVDGLVDAAVIGIGAQEAVRNGGQHAHVQAGPTPPHLRDITVHQIFVHANRAELTEVVQLVEAGAISTRVAGTYPLQDAAAAYQRLGKGGVRGRLILVP</sequence>
<comment type="caution">
    <text evidence="3">The sequence shown here is derived from an EMBL/GenBank/DDBJ whole genome shotgun (WGS) entry which is preliminary data.</text>
</comment>
<name>A0A4R0KW54_9ACTN</name>
<dbReference type="Pfam" id="PF08240">
    <property type="entry name" value="ADH_N"/>
    <property type="match status" value="1"/>
</dbReference>
<dbReference type="SUPFAM" id="SSF51735">
    <property type="entry name" value="NAD(P)-binding Rossmann-fold domains"/>
    <property type="match status" value="1"/>
</dbReference>
<dbReference type="PANTHER" id="PTHR44154:SF1">
    <property type="entry name" value="QUINONE OXIDOREDUCTASE"/>
    <property type="match status" value="1"/>
</dbReference>
<dbReference type="CDD" id="cd05289">
    <property type="entry name" value="MDR_like_2"/>
    <property type="match status" value="1"/>
</dbReference>
<dbReference type="SUPFAM" id="SSF50129">
    <property type="entry name" value="GroES-like"/>
    <property type="match status" value="1"/>
</dbReference>
<proteinExistence type="predicted"/>
<evidence type="ECO:0000256" key="1">
    <source>
        <dbReference type="ARBA" id="ARBA00022857"/>
    </source>
</evidence>
<dbReference type="InterPro" id="IPR011032">
    <property type="entry name" value="GroES-like_sf"/>
</dbReference>
<dbReference type="InterPro" id="IPR036291">
    <property type="entry name" value="NAD(P)-bd_dom_sf"/>
</dbReference>
<dbReference type="Gene3D" id="3.40.50.720">
    <property type="entry name" value="NAD(P)-binding Rossmann-like Domain"/>
    <property type="match status" value="1"/>
</dbReference>
<dbReference type="OrthoDB" id="3251063at2"/>
<dbReference type="Pfam" id="PF13602">
    <property type="entry name" value="ADH_zinc_N_2"/>
    <property type="match status" value="1"/>
</dbReference>
<dbReference type="PANTHER" id="PTHR44154">
    <property type="entry name" value="QUINONE OXIDOREDUCTASE"/>
    <property type="match status" value="1"/>
</dbReference>
<dbReference type="GO" id="GO:0016491">
    <property type="term" value="F:oxidoreductase activity"/>
    <property type="evidence" value="ECO:0007669"/>
    <property type="project" value="InterPro"/>
</dbReference>
<dbReference type="SMART" id="SM00829">
    <property type="entry name" value="PKS_ER"/>
    <property type="match status" value="1"/>
</dbReference>
<keyword evidence="4" id="KW-1185">Reference proteome</keyword>
<dbReference type="InterPro" id="IPR013154">
    <property type="entry name" value="ADH-like_N"/>
</dbReference>
<dbReference type="InterPro" id="IPR051603">
    <property type="entry name" value="Zinc-ADH_QOR/CCCR"/>
</dbReference>
<dbReference type="Gene3D" id="3.90.180.10">
    <property type="entry name" value="Medium-chain alcohol dehydrogenases, catalytic domain"/>
    <property type="match status" value="1"/>
</dbReference>
<dbReference type="Proteomes" id="UP000291144">
    <property type="component" value="Unassembled WGS sequence"/>
</dbReference>
<reference evidence="3 4" key="1">
    <citation type="submission" date="2019-02" db="EMBL/GenBank/DDBJ databases">
        <title>Kribbella capetownensis sp. nov. and Kribbella speibonae sp. nov., isolated from soil.</title>
        <authorList>
            <person name="Curtis S.M."/>
            <person name="Norton I."/>
            <person name="Everest G.J."/>
            <person name="Meyers P.R."/>
        </authorList>
    </citation>
    <scope>NUCLEOTIDE SEQUENCE [LARGE SCALE GENOMIC DNA]</scope>
    <source>
        <strain evidence="3 4">NRRL B-24813</strain>
    </source>
</reference>
<evidence type="ECO:0000259" key="2">
    <source>
        <dbReference type="SMART" id="SM00829"/>
    </source>
</evidence>
<protein>
    <submittedName>
        <fullName evidence="3">NADP-dependent oxidoreductase</fullName>
    </submittedName>
</protein>
<dbReference type="AlphaFoldDB" id="A0A4R0KW54"/>
<dbReference type="EMBL" id="SJKB01000006">
    <property type="protein sequence ID" value="TCC60335.1"/>
    <property type="molecule type" value="Genomic_DNA"/>
</dbReference>
<dbReference type="InterPro" id="IPR020843">
    <property type="entry name" value="ER"/>
</dbReference>
<evidence type="ECO:0000313" key="3">
    <source>
        <dbReference type="EMBL" id="TCC60335.1"/>
    </source>
</evidence>
<organism evidence="3 4">
    <name type="scientific">Kribbella pittospori</name>
    <dbReference type="NCBI Taxonomy" id="722689"/>
    <lineage>
        <taxon>Bacteria</taxon>
        <taxon>Bacillati</taxon>
        <taxon>Actinomycetota</taxon>
        <taxon>Actinomycetes</taxon>
        <taxon>Propionibacteriales</taxon>
        <taxon>Kribbellaceae</taxon>
        <taxon>Kribbella</taxon>
    </lineage>
</organism>